<organism evidence="1 2">
    <name type="scientific">Romanomermis culicivorax</name>
    <name type="common">Nematode worm</name>
    <dbReference type="NCBI Taxonomy" id="13658"/>
    <lineage>
        <taxon>Eukaryota</taxon>
        <taxon>Metazoa</taxon>
        <taxon>Ecdysozoa</taxon>
        <taxon>Nematoda</taxon>
        <taxon>Enoplea</taxon>
        <taxon>Dorylaimia</taxon>
        <taxon>Mermithida</taxon>
        <taxon>Mermithoidea</taxon>
        <taxon>Mermithidae</taxon>
        <taxon>Romanomermis</taxon>
    </lineage>
</organism>
<dbReference type="Proteomes" id="UP000887565">
    <property type="component" value="Unplaced"/>
</dbReference>
<sequence length="261" mass="30353">MDVNYREAQDGQDNTNFILSKLEKEQARKWCENIDYILTYCIYDLELVIKEMMDKPKAQMVGISPEVLNLKALMMELTFLWVDAYKISWGQLNSLEFRQLMDADKLSMEDMIQSELIADLARKFKETLEKKERKEEGEAIATYKLAEEQTSINFYCPPNFSNCEAENEAVPRGQYPWIERKVKMPKKKKVCDEDEEPENDSHLYDILAAKSFGRSIEKKDIRDGCEQSISTRKICCRLSIRKGISIEPMRTEIPCACGSHN</sequence>
<keyword evidence="1" id="KW-1185">Reference proteome</keyword>
<proteinExistence type="predicted"/>
<evidence type="ECO:0000313" key="1">
    <source>
        <dbReference type="Proteomes" id="UP000887565"/>
    </source>
</evidence>
<dbReference type="AlphaFoldDB" id="A0A915HIJ5"/>
<protein>
    <submittedName>
        <fullName evidence="2">Uncharacterized protein</fullName>
    </submittedName>
</protein>
<reference evidence="2" key="1">
    <citation type="submission" date="2022-11" db="UniProtKB">
        <authorList>
            <consortium name="WormBaseParasite"/>
        </authorList>
    </citation>
    <scope>IDENTIFICATION</scope>
</reference>
<dbReference type="WBParaSite" id="nRc.2.0.1.t01254-RA">
    <property type="protein sequence ID" value="nRc.2.0.1.t01254-RA"/>
    <property type="gene ID" value="nRc.2.0.1.g01254"/>
</dbReference>
<accession>A0A915HIJ5</accession>
<name>A0A915HIJ5_ROMCU</name>
<evidence type="ECO:0000313" key="2">
    <source>
        <dbReference type="WBParaSite" id="nRc.2.0.1.t01254-RA"/>
    </source>
</evidence>